<sequence>MDKRKRRFAWADDLIAKTGEVAREEAKRNNTSIVYAENGKVVREYADGRIEYIVEKIDSNES</sequence>
<dbReference type="AlphaFoldDB" id="W4QYB7"/>
<proteinExistence type="predicted"/>
<reference evidence="1 2" key="1">
    <citation type="journal article" date="2014" name="Genome Announc.">
        <title>Draft Genome Sequences of Three Alkaliphilic Bacillus Strains, Bacillus wakoensis JCM 9140T, Bacillus akibai JCM 9157T, and Bacillus hemicellulosilyticus JCM 9152T.</title>
        <authorList>
            <person name="Yuki M."/>
            <person name="Oshima K."/>
            <person name="Suda W."/>
            <person name="Oshida Y."/>
            <person name="Kitamura K."/>
            <person name="Iida T."/>
            <person name="Hattori M."/>
            <person name="Ohkuma M."/>
        </authorList>
    </citation>
    <scope>NUCLEOTIDE SEQUENCE [LARGE SCALE GENOMIC DNA]</scope>
    <source>
        <strain evidence="1 2">JCM 9157</strain>
    </source>
</reference>
<comment type="caution">
    <text evidence="1">The sequence shown here is derived from an EMBL/GenBank/DDBJ whole genome shotgun (WGS) entry which is preliminary data.</text>
</comment>
<accession>W4QYB7</accession>
<dbReference type="STRING" id="1236973.JCM9157_3856"/>
<organism evidence="1 2">
    <name type="scientific">Halalkalibacter akibai (strain ATCC 43226 / DSM 21942 / CIP 109018 / JCM 9157 / 1139)</name>
    <name type="common">Bacillus akibai</name>
    <dbReference type="NCBI Taxonomy" id="1236973"/>
    <lineage>
        <taxon>Bacteria</taxon>
        <taxon>Bacillati</taxon>
        <taxon>Bacillota</taxon>
        <taxon>Bacilli</taxon>
        <taxon>Bacillales</taxon>
        <taxon>Bacillaceae</taxon>
        <taxon>Halalkalibacter</taxon>
    </lineage>
</organism>
<evidence type="ECO:0000313" key="2">
    <source>
        <dbReference type="Proteomes" id="UP000018896"/>
    </source>
</evidence>
<dbReference type="RefSeq" id="WP_235715043.1">
    <property type="nucleotide sequence ID" value="NZ_BAUV01000039.1"/>
</dbReference>
<keyword evidence="2" id="KW-1185">Reference proteome</keyword>
<gene>
    <name evidence="1" type="ORF">JCM9157_3856</name>
</gene>
<evidence type="ECO:0000313" key="1">
    <source>
        <dbReference type="EMBL" id="GAE36653.1"/>
    </source>
</evidence>
<dbReference type="Proteomes" id="UP000018896">
    <property type="component" value="Unassembled WGS sequence"/>
</dbReference>
<name>W4QYB7_HALA3</name>
<dbReference type="EMBL" id="BAUV01000039">
    <property type="protein sequence ID" value="GAE36653.1"/>
    <property type="molecule type" value="Genomic_DNA"/>
</dbReference>
<protein>
    <submittedName>
        <fullName evidence="1">Uncharacterized protein</fullName>
    </submittedName>
</protein>